<gene>
    <name evidence="1" type="ORF">AMST5_02137</name>
</gene>
<evidence type="ECO:0000313" key="1">
    <source>
        <dbReference type="EMBL" id="CAJ0869437.1"/>
    </source>
</evidence>
<proteinExistence type="predicted"/>
<reference evidence="1" key="1">
    <citation type="submission" date="2023-07" db="EMBL/GenBank/DDBJ databases">
        <authorList>
            <person name="Pelsma A.J. K."/>
        </authorList>
    </citation>
    <scope>NUCLEOTIDE SEQUENCE</scope>
</reference>
<dbReference type="EMBL" id="OY288114">
    <property type="protein sequence ID" value="CAJ0869437.1"/>
    <property type="molecule type" value="Genomic_DNA"/>
</dbReference>
<protein>
    <submittedName>
        <fullName evidence="1">Uncharacterized protein</fullName>
    </submittedName>
</protein>
<organism evidence="1">
    <name type="scientific">freshwater sediment metagenome</name>
    <dbReference type="NCBI Taxonomy" id="556182"/>
    <lineage>
        <taxon>unclassified sequences</taxon>
        <taxon>metagenomes</taxon>
        <taxon>ecological metagenomes</taxon>
    </lineage>
</organism>
<dbReference type="AlphaFoldDB" id="A0AA48LZH3"/>
<accession>A0AA48LZH3</accession>
<name>A0AA48LZH3_9ZZZZ</name>
<sequence>MVRSNAFSEMLLAHIKKISDPEQFLHEMNSIVLNIGGLVCDALDLTEEKEEEIVAAIRAGMMEIIREYRPDIHAMLHQ</sequence>